<feature type="domain" description="Integrase catalytic" evidence="2">
    <location>
        <begin position="156"/>
        <end position="316"/>
    </location>
</feature>
<dbReference type="InterPro" id="IPR041588">
    <property type="entry name" value="Integrase_H2C2"/>
</dbReference>
<gene>
    <name evidence="3" type="ORF">P43SY_012145</name>
</gene>
<dbReference type="Proteomes" id="UP001209570">
    <property type="component" value="Unassembled WGS sequence"/>
</dbReference>
<dbReference type="FunFam" id="1.10.340.70:FF:000001">
    <property type="entry name" value="Retrovirus-related Pol polyprotein from transposon gypsy-like Protein"/>
    <property type="match status" value="1"/>
</dbReference>
<dbReference type="InterPro" id="IPR012337">
    <property type="entry name" value="RNaseH-like_sf"/>
</dbReference>
<dbReference type="InterPro" id="IPR050951">
    <property type="entry name" value="Retrovirus_Pol_polyprotein"/>
</dbReference>
<dbReference type="Pfam" id="PF00665">
    <property type="entry name" value="rve"/>
    <property type="match status" value="1"/>
</dbReference>
<dbReference type="PROSITE" id="PS50994">
    <property type="entry name" value="INTEGRASE"/>
    <property type="match status" value="1"/>
</dbReference>
<dbReference type="GO" id="GO:0003676">
    <property type="term" value="F:nucleic acid binding"/>
    <property type="evidence" value="ECO:0007669"/>
    <property type="project" value="InterPro"/>
</dbReference>
<dbReference type="PANTHER" id="PTHR37984:SF5">
    <property type="entry name" value="PROTEIN NYNRIN-LIKE"/>
    <property type="match status" value="1"/>
</dbReference>
<proteinExistence type="predicted"/>
<dbReference type="PANTHER" id="PTHR37984">
    <property type="entry name" value="PROTEIN CBG26694"/>
    <property type="match status" value="1"/>
</dbReference>
<dbReference type="CDD" id="cd00024">
    <property type="entry name" value="CD_CSD"/>
    <property type="match status" value="1"/>
</dbReference>
<evidence type="ECO:0008006" key="5">
    <source>
        <dbReference type="Google" id="ProtNLM"/>
    </source>
</evidence>
<dbReference type="InterPro" id="IPR001584">
    <property type="entry name" value="Integrase_cat-core"/>
</dbReference>
<dbReference type="InterPro" id="IPR016197">
    <property type="entry name" value="Chromo-like_dom_sf"/>
</dbReference>
<dbReference type="GO" id="GO:0015074">
    <property type="term" value="P:DNA integration"/>
    <property type="evidence" value="ECO:0007669"/>
    <property type="project" value="InterPro"/>
</dbReference>
<accession>A0AAD5L7I3</accession>
<dbReference type="Gene3D" id="3.30.420.10">
    <property type="entry name" value="Ribonuclease H-like superfamily/Ribonuclease H"/>
    <property type="match status" value="1"/>
</dbReference>
<reference evidence="3" key="1">
    <citation type="submission" date="2021-12" db="EMBL/GenBank/DDBJ databases">
        <title>Prjna785345.</title>
        <authorList>
            <person name="Rujirawat T."/>
            <person name="Krajaejun T."/>
        </authorList>
    </citation>
    <scope>NUCLEOTIDE SEQUENCE</scope>
    <source>
        <strain evidence="3">Pi057C3</strain>
    </source>
</reference>
<evidence type="ECO:0000259" key="1">
    <source>
        <dbReference type="PROSITE" id="PS50013"/>
    </source>
</evidence>
<evidence type="ECO:0000259" key="2">
    <source>
        <dbReference type="PROSITE" id="PS50994"/>
    </source>
</evidence>
<protein>
    <recommendedName>
        <fullName evidence="5">Reverse transcriptase</fullName>
    </recommendedName>
</protein>
<dbReference type="InterPro" id="IPR036397">
    <property type="entry name" value="RNaseH_sf"/>
</dbReference>
<organism evidence="3 4">
    <name type="scientific">Pythium insidiosum</name>
    <name type="common">Pythiosis disease agent</name>
    <dbReference type="NCBI Taxonomy" id="114742"/>
    <lineage>
        <taxon>Eukaryota</taxon>
        <taxon>Sar</taxon>
        <taxon>Stramenopiles</taxon>
        <taxon>Oomycota</taxon>
        <taxon>Peronosporomycetes</taxon>
        <taxon>Pythiales</taxon>
        <taxon>Pythiaceae</taxon>
        <taxon>Pythium</taxon>
    </lineage>
</organism>
<evidence type="ECO:0000313" key="3">
    <source>
        <dbReference type="EMBL" id="KAJ0390984.1"/>
    </source>
</evidence>
<keyword evidence="4" id="KW-1185">Reference proteome</keyword>
<dbReference type="PROSITE" id="PS50013">
    <property type="entry name" value="CHROMO_2"/>
    <property type="match status" value="1"/>
</dbReference>
<evidence type="ECO:0000313" key="4">
    <source>
        <dbReference type="Proteomes" id="UP001209570"/>
    </source>
</evidence>
<sequence length="562" mass="64865">MPVHEHPADERWRRIRALQHADEHCRRIRLFLAGRLDELDVGEVRAVAKEADQFVLDAEDVLRYVGAKSRPRAERARSPDARLVVPPGMRHDILHACHADYQGGHQGITRTFERVRAEYYWPRLFRDVEMFVRVCADCTTAKGSAPNPGPSPGNLQPEYPFQVVSMDFVGPLPASTQGNTMLLLFQDVFSGFVMCAAMSDTSAQAVAEAYDRVVFQRFGASSIIRHDRDPRFMSEVFASFRRMIGSRQRATLAYRPQANGQQERSVQTVMRSVKTYVAESDQSDWEDVVHRLMFALNTSFDATRCETPFFLVHGWDPKSTVNAMLAPAPRGRNTLDAYAWRLRAQRQHQYVQAWARDLQRQAQQRRADQRTRAWQELADRFKTGFEVGNQVWLHLARVQPGLTRKLAHQWHGPFRIVERDGDYRVKLAADAEGYRVYPWVHISRLKPRISWHDRPGDDVEPDPGNDDDDLDAALLPEDSWQPDEEAGEYAVEELRDVRWVSSGTRSGRRHKEYLVKWQGYDEPDWVREDQLSCGRLQYEFDQAHRARSRFAAMQSTDEDGVQ</sequence>
<dbReference type="Gene3D" id="2.40.50.40">
    <property type="match status" value="1"/>
</dbReference>
<dbReference type="SMART" id="SM00298">
    <property type="entry name" value="CHROMO"/>
    <property type="match status" value="1"/>
</dbReference>
<dbReference type="InterPro" id="IPR000953">
    <property type="entry name" value="Chromo/chromo_shadow_dom"/>
</dbReference>
<dbReference type="AlphaFoldDB" id="A0AAD5L7I3"/>
<dbReference type="SUPFAM" id="SSF54160">
    <property type="entry name" value="Chromo domain-like"/>
    <property type="match status" value="1"/>
</dbReference>
<feature type="domain" description="Chromo" evidence="1">
    <location>
        <begin position="489"/>
        <end position="552"/>
    </location>
</feature>
<dbReference type="EMBL" id="JAKCXM010001416">
    <property type="protein sequence ID" value="KAJ0390984.1"/>
    <property type="molecule type" value="Genomic_DNA"/>
</dbReference>
<dbReference type="Gene3D" id="1.10.340.70">
    <property type="match status" value="1"/>
</dbReference>
<dbReference type="SUPFAM" id="SSF53098">
    <property type="entry name" value="Ribonuclease H-like"/>
    <property type="match status" value="1"/>
</dbReference>
<comment type="caution">
    <text evidence="3">The sequence shown here is derived from an EMBL/GenBank/DDBJ whole genome shotgun (WGS) entry which is preliminary data.</text>
</comment>
<name>A0AAD5L7I3_PYTIN</name>
<dbReference type="Pfam" id="PF17921">
    <property type="entry name" value="Integrase_H2C2"/>
    <property type="match status" value="1"/>
</dbReference>